<evidence type="ECO:0000256" key="6">
    <source>
        <dbReference type="ARBA" id="ARBA00023014"/>
    </source>
</evidence>
<sequence length="70" mass="7383">MLVCICKGITDKDIKNAVHEGATGFRDIHAALGVGGCCGQCASYAKDLVNDTVSQLQLSNNFHLAQEVSC</sequence>
<dbReference type="KEGG" id="asem:NNL22_02530"/>
<dbReference type="InterPro" id="IPR007419">
    <property type="entry name" value="BFD-like_2Fe2S-bd_dom"/>
</dbReference>
<evidence type="ECO:0000256" key="3">
    <source>
        <dbReference type="ARBA" id="ARBA00022723"/>
    </source>
</evidence>
<evidence type="ECO:0000256" key="2">
    <source>
        <dbReference type="ARBA" id="ARBA00022714"/>
    </source>
</evidence>
<dbReference type="InterPro" id="IPR052371">
    <property type="entry name" value="BFD-associated_ferredoxin"/>
</dbReference>
<name>A0A9E8HIX0_9ALTE</name>
<dbReference type="AlphaFoldDB" id="A0A9E8HIX0"/>
<dbReference type="PANTHER" id="PTHR37424:SF1">
    <property type="entry name" value="BACTERIOFERRITIN-ASSOCIATED FERREDOXIN"/>
    <property type="match status" value="1"/>
</dbReference>
<keyword evidence="6" id="KW-0411">Iron-sulfur</keyword>
<evidence type="ECO:0000256" key="1">
    <source>
        <dbReference type="ARBA" id="ARBA00022448"/>
    </source>
</evidence>
<dbReference type="InterPro" id="IPR041854">
    <property type="entry name" value="BFD-like_2Fe2S-bd_dom_sf"/>
</dbReference>
<feature type="domain" description="BFD-like [2Fe-2S]-binding" evidence="10">
    <location>
        <begin position="2"/>
        <end position="49"/>
    </location>
</feature>
<keyword evidence="4" id="KW-0249">Electron transport</keyword>
<accession>A0A9E8HIX0</accession>
<evidence type="ECO:0000256" key="7">
    <source>
        <dbReference type="ARBA" id="ARBA00034078"/>
    </source>
</evidence>
<proteinExistence type="inferred from homology"/>
<dbReference type="EMBL" id="CP101527">
    <property type="protein sequence ID" value="UZW75495.1"/>
    <property type="molecule type" value="Genomic_DNA"/>
</dbReference>
<organism evidence="11 12">
    <name type="scientific">Alkalimarinus sediminis</name>
    <dbReference type="NCBI Taxonomy" id="1632866"/>
    <lineage>
        <taxon>Bacteria</taxon>
        <taxon>Pseudomonadati</taxon>
        <taxon>Pseudomonadota</taxon>
        <taxon>Gammaproteobacteria</taxon>
        <taxon>Alteromonadales</taxon>
        <taxon>Alteromonadaceae</taxon>
        <taxon>Alkalimarinus</taxon>
    </lineage>
</organism>
<keyword evidence="3" id="KW-0479">Metal-binding</keyword>
<keyword evidence="5" id="KW-0408">Iron</keyword>
<reference evidence="11" key="1">
    <citation type="submission" date="2022-07" db="EMBL/GenBank/DDBJ databases">
        <title>Alkalimarinus sp. nov., isolated from gut of a Alitta virens.</title>
        <authorList>
            <person name="Yang A.I."/>
            <person name="Shin N.-R."/>
        </authorList>
    </citation>
    <scope>NUCLEOTIDE SEQUENCE</scope>
    <source>
        <strain evidence="11">FA028</strain>
    </source>
</reference>
<evidence type="ECO:0000313" key="12">
    <source>
        <dbReference type="Proteomes" id="UP001164472"/>
    </source>
</evidence>
<dbReference type="Pfam" id="PF04324">
    <property type="entry name" value="Fer2_BFD"/>
    <property type="match status" value="1"/>
</dbReference>
<gene>
    <name evidence="11" type="ORF">NNL22_02530</name>
</gene>
<evidence type="ECO:0000256" key="9">
    <source>
        <dbReference type="ARBA" id="ARBA00046332"/>
    </source>
</evidence>
<keyword evidence="1" id="KW-0813">Transport</keyword>
<comment type="similarity">
    <text evidence="9">Belongs to the Bfd family.</text>
</comment>
<evidence type="ECO:0000256" key="5">
    <source>
        <dbReference type="ARBA" id="ARBA00023004"/>
    </source>
</evidence>
<evidence type="ECO:0000256" key="8">
    <source>
        <dbReference type="ARBA" id="ARBA00039386"/>
    </source>
</evidence>
<keyword evidence="2" id="KW-0001">2Fe-2S</keyword>
<comment type="cofactor">
    <cofactor evidence="7">
        <name>[2Fe-2S] cluster</name>
        <dbReference type="ChEBI" id="CHEBI:190135"/>
    </cofactor>
</comment>
<evidence type="ECO:0000313" key="11">
    <source>
        <dbReference type="EMBL" id="UZW75495.1"/>
    </source>
</evidence>
<evidence type="ECO:0000259" key="10">
    <source>
        <dbReference type="Pfam" id="PF04324"/>
    </source>
</evidence>
<dbReference type="PANTHER" id="PTHR37424">
    <property type="entry name" value="BACTERIOFERRITIN-ASSOCIATED FERREDOXIN"/>
    <property type="match status" value="1"/>
</dbReference>
<dbReference type="RefSeq" id="WP_251813009.1">
    <property type="nucleotide sequence ID" value="NZ_CP101527.1"/>
</dbReference>
<dbReference type="GO" id="GO:0051537">
    <property type="term" value="F:2 iron, 2 sulfur cluster binding"/>
    <property type="evidence" value="ECO:0007669"/>
    <property type="project" value="UniProtKB-KW"/>
</dbReference>
<dbReference type="Gene3D" id="1.10.10.1100">
    <property type="entry name" value="BFD-like [2Fe-2S]-binding domain"/>
    <property type="match status" value="1"/>
</dbReference>
<protein>
    <recommendedName>
        <fullName evidence="8">Bacterioferritin-associated ferredoxin</fullName>
    </recommendedName>
</protein>
<dbReference type="GO" id="GO:0046872">
    <property type="term" value="F:metal ion binding"/>
    <property type="evidence" value="ECO:0007669"/>
    <property type="project" value="UniProtKB-KW"/>
</dbReference>
<evidence type="ECO:0000256" key="4">
    <source>
        <dbReference type="ARBA" id="ARBA00022982"/>
    </source>
</evidence>
<keyword evidence="12" id="KW-1185">Reference proteome</keyword>
<dbReference type="Proteomes" id="UP001164472">
    <property type="component" value="Chromosome"/>
</dbReference>